<protein>
    <submittedName>
        <fullName evidence="3">Diguanylate cyclase</fullName>
    </submittedName>
</protein>
<dbReference type="FunFam" id="3.30.70.270:FF:000001">
    <property type="entry name" value="Diguanylate cyclase domain protein"/>
    <property type="match status" value="1"/>
</dbReference>
<dbReference type="AlphaFoldDB" id="E4RPH6"/>
<dbReference type="Proteomes" id="UP000007434">
    <property type="component" value="Chromosome"/>
</dbReference>
<proteinExistence type="predicted"/>
<feature type="transmembrane region" description="Helical" evidence="1">
    <location>
        <begin position="313"/>
        <end position="336"/>
    </location>
</feature>
<dbReference type="PANTHER" id="PTHR46663">
    <property type="entry name" value="DIGUANYLATE CYCLASE DGCT-RELATED"/>
    <property type="match status" value="1"/>
</dbReference>
<dbReference type="STRING" id="656519.Halsa_0531"/>
<evidence type="ECO:0000259" key="2">
    <source>
        <dbReference type="PROSITE" id="PS50887"/>
    </source>
</evidence>
<keyword evidence="1" id="KW-1133">Transmembrane helix</keyword>
<dbReference type="PANTHER" id="PTHR46663:SF2">
    <property type="entry name" value="GGDEF DOMAIN-CONTAINING PROTEIN"/>
    <property type="match status" value="1"/>
</dbReference>
<dbReference type="CDD" id="cd01949">
    <property type="entry name" value="GGDEF"/>
    <property type="match status" value="1"/>
</dbReference>
<dbReference type="Gene3D" id="3.30.70.270">
    <property type="match status" value="1"/>
</dbReference>
<reference evidence="3 4" key="2">
    <citation type="journal article" date="2011" name="J. Bacteriol.">
        <title>Complete Genome Sequence of the Haloalkaliphilic, Hydrogen Producing Halanaerobium hydrogenoformans.</title>
        <authorList>
            <person name="Brown S.D."/>
            <person name="Begemann M.B."/>
            <person name="Mormile M.R."/>
            <person name="Wall J.D."/>
            <person name="Han C.S."/>
            <person name="Goodwin L.A."/>
            <person name="Pitluck S."/>
            <person name="Land M.L."/>
            <person name="Hauser L.J."/>
            <person name="Elias D.A."/>
        </authorList>
    </citation>
    <scope>NUCLEOTIDE SEQUENCE [LARGE SCALE GENOMIC DNA]</scope>
    <source>
        <strain evidence="4">sapolanicus</strain>
    </source>
</reference>
<accession>E4RPH6</accession>
<dbReference type="SUPFAM" id="SSF55073">
    <property type="entry name" value="Nucleotide cyclase"/>
    <property type="match status" value="1"/>
</dbReference>
<dbReference type="PROSITE" id="PS50887">
    <property type="entry name" value="GGDEF"/>
    <property type="match status" value="1"/>
</dbReference>
<evidence type="ECO:0000313" key="3">
    <source>
        <dbReference type="EMBL" id="ADQ13999.1"/>
    </source>
</evidence>
<dbReference type="InterPro" id="IPR000160">
    <property type="entry name" value="GGDEF_dom"/>
</dbReference>
<dbReference type="InterPro" id="IPR029787">
    <property type="entry name" value="Nucleotide_cyclase"/>
</dbReference>
<evidence type="ECO:0000256" key="1">
    <source>
        <dbReference type="SAM" id="Phobius"/>
    </source>
</evidence>
<name>E4RPH6_HALHG</name>
<dbReference type="KEGG" id="has:Halsa_0531"/>
<sequence>MRQRLNNFFIKYKFLFIILLTLVIMFISYNNYQRSNVLIENNYEKRQKLVERNIVDSIIHVDQSLKIADNQLNMEMRKYSQVLLDKYKDNPNVKEWNLEELKKEFVDYEIFIVNSDLKVTATTYAPDLGLDFNRFPSFAESLRQRLKGDSLVIDRLDLSINTGEFKKYSYQPTPDNQYLLELSVDILKRFPALKDLKLFRDVDNLIAEYEIVEDIGLYRVDALQGNVSRLSNEEPFLYSEIPEYEAELASNAAQSNQMQSRNIQANGSNYIHNFFPAIVEDSLESSQGWASYIVGIQYNESVMQADINFNRNLFLINSMIMFVILLIFIGIVIYLLQNLENQAYHDQLTGLANRDLVVKSFSDLKEKAKNRQKKIGILFLDIDNFKEINDNYGHDVGDKVLKEVADLLSSSLRSNDKLFRLGGDEFVITVTAINSMEEIKQVAKRIVDAFKEPLIVDQSNFFISVSLGISIYPEHGQDLSELLKNADNAMYRAKQQKEDYILYEDFE</sequence>
<dbReference type="InterPro" id="IPR043128">
    <property type="entry name" value="Rev_trsase/Diguanyl_cyclase"/>
</dbReference>
<dbReference type="EMBL" id="CP002304">
    <property type="protein sequence ID" value="ADQ13999.1"/>
    <property type="molecule type" value="Genomic_DNA"/>
</dbReference>
<dbReference type="InterPro" id="IPR052163">
    <property type="entry name" value="DGC-Regulatory_Protein"/>
</dbReference>
<dbReference type="Pfam" id="PF00990">
    <property type="entry name" value="GGDEF"/>
    <property type="match status" value="1"/>
</dbReference>
<feature type="domain" description="GGDEF" evidence="2">
    <location>
        <begin position="373"/>
        <end position="506"/>
    </location>
</feature>
<keyword evidence="1" id="KW-0812">Transmembrane</keyword>
<organism evidence="3 4">
    <name type="scientific">Halanaerobium hydrogeniformans</name>
    <name type="common">Halanaerobium sp. (strain sapolanicus)</name>
    <dbReference type="NCBI Taxonomy" id="656519"/>
    <lineage>
        <taxon>Bacteria</taxon>
        <taxon>Bacillati</taxon>
        <taxon>Bacillota</taxon>
        <taxon>Clostridia</taxon>
        <taxon>Halanaerobiales</taxon>
        <taxon>Halanaerobiaceae</taxon>
        <taxon>Halanaerobium</taxon>
    </lineage>
</organism>
<keyword evidence="1" id="KW-0472">Membrane</keyword>
<dbReference type="eggNOG" id="COG2199">
    <property type="taxonomic scope" value="Bacteria"/>
</dbReference>
<feature type="transmembrane region" description="Helical" evidence="1">
    <location>
        <begin position="12"/>
        <end position="29"/>
    </location>
</feature>
<reference evidence="3 4" key="1">
    <citation type="submission" date="2010-11" db="EMBL/GenBank/DDBJ databases">
        <title>Complete sequence of Halanaerobium sp. sapolanicus.</title>
        <authorList>
            <consortium name="US DOE Joint Genome Institute"/>
            <person name="Lucas S."/>
            <person name="Copeland A."/>
            <person name="Lapidus A."/>
            <person name="Cheng J.-F."/>
            <person name="Bruce D."/>
            <person name="Goodwin L."/>
            <person name="Pitluck S."/>
            <person name="Davenport K."/>
            <person name="Detter J.C."/>
            <person name="Han C."/>
            <person name="Tapia R."/>
            <person name="Land M."/>
            <person name="Hauser L."/>
            <person name="Jeffries C."/>
            <person name="Kyrpides N."/>
            <person name="Ivanova N."/>
            <person name="Mikhailova N."/>
            <person name="Begemann M.B."/>
            <person name="Mormile M.R."/>
            <person name="Wall J.D."/>
            <person name="Elias D.A."/>
            <person name="Woyke T."/>
        </authorList>
    </citation>
    <scope>NUCLEOTIDE SEQUENCE [LARGE SCALE GENOMIC DNA]</scope>
    <source>
        <strain evidence="4">sapolanicus</strain>
    </source>
</reference>
<dbReference type="HOGENOM" id="CLU_041006_0_0_9"/>
<keyword evidence="4" id="KW-1185">Reference proteome</keyword>
<gene>
    <name evidence="3" type="ordered locus">Halsa_0531</name>
</gene>
<dbReference type="SMART" id="SM00267">
    <property type="entry name" value="GGDEF"/>
    <property type="match status" value="1"/>
</dbReference>
<dbReference type="NCBIfam" id="TIGR00254">
    <property type="entry name" value="GGDEF"/>
    <property type="match status" value="1"/>
</dbReference>
<evidence type="ECO:0000313" key="4">
    <source>
        <dbReference type="Proteomes" id="UP000007434"/>
    </source>
</evidence>